<reference evidence="4 5" key="2">
    <citation type="journal article" date="2013" name="PLoS ONE">
        <title>INDIGO - INtegrated Data Warehouse of MIcrobial GenOmes with Examples from the Red Sea Extremophiles.</title>
        <authorList>
            <person name="Alam I."/>
            <person name="Antunes A."/>
            <person name="Kamau A.A."/>
            <person name="Ba Alawi W."/>
            <person name="Kalkatawi M."/>
            <person name="Stingl U."/>
            <person name="Bajic V.B."/>
        </authorList>
    </citation>
    <scope>NUCLEOTIDE SEQUENCE [LARGE SCALE GENOMIC DNA]</scope>
    <source>
        <strain evidence="4 5">SSD-17B</strain>
    </source>
</reference>
<gene>
    <name evidence="4" type="ORF">HLPCO_003133</name>
</gene>
<dbReference type="EC" id="3.6.1.13" evidence="4"/>
<dbReference type="Gene3D" id="3.90.79.10">
    <property type="entry name" value="Nucleoside Triphosphate Pyrophosphohydrolase"/>
    <property type="match status" value="1"/>
</dbReference>
<dbReference type="Pfam" id="PF12535">
    <property type="entry name" value="Nudix_N"/>
    <property type="match status" value="1"/>
</dbReference>
<dbReference type="eggNOG" id="COG1051">
    <property type="taxonomic scope" value="Bacteria"/>
</dbReference>
<comment type="caution">
    <text evidence="4">The sequence shown here is derived from an EMBL/GenBank/DDBJ whole genome shotgun (WGS) entry which is preliminary data.</text>
</comment>
<dbReference type="FunCoup" id="U2E6N6">
    <property type="interactions" value="2"/>
</dbReference>
<dbReference type="STRING" id="1033810.HLPCO_003133"/>
<name>U2E6N6_9MOLU</name>
<dbReference type="RefSeq" id="WP_008825960.1">
    <property type="nucleotide sequence ID" value="NZ_AFNU02000025.1"/>
</dbReference>
<dbReference type="PANTHER" id="PTHR43046:SF16">
    <property type="entry name" value="ADP-RIBOSE PYROPHOSPHATASE YJHB-RELATED"/>
    <property type="match status" value="1"/>
</dbReference>
<dbReference type="SUPFAM" id="SSF55811">
    <property type="entry name" value="Nudix"/>
    <property type="match status" value="1"/>
</dbReference>
<evidence type="ECO:0000313" key="4">
    <source>
        <dbReference type="EMBL" id="ERJ10888.1"/>
    </source>
</evidence>
<keyword evidence="2 4" id="KW-0378">Hydrolase</keyword>
<protein>
    <submittedName>
        <fullName evidence="4">MutT protein</fullName>
        <ecNumber evidence="4">3.6.1.13</ecNumber>
    </submittedName>
</protein>
<evidence type="ECO:0000256" key="2">
    <source>
        <dbReference type="ARBA" id="ARBA00022801"/>
    </source>
</evidence>
<dbReference type="AlphaFoldDB" id="U2E6N6"/>
<proteinExistence type="predicted"/>
<feature type="domain" description="Nudix hydrolase" evidence="3">
    <location>
        <begin position="63"/>
        <end position="189"/>
    </location>
</feature>
<sequence length="200" mass="23449">MDEYLEFIKKVQAISQIGLSYSEDEYAVDNYKELKALSTNMLSKYTGIPHVDADLYQTVMYPTPQTATRTMVINDEDEILFVKEKDSQKWSLPGGWCDVDHSPKESAIKEVREESGYLIEIERLVAITDRKKYLKTRLYDIYYLIFSARVIGGEPRCNHETLDIKWFRIDQVPELSTKTTKEELMIAYHVYKHNRPVYVD</sequence>
<organism evidence="4 5">
    <name type="scientific">Haloplasma contractile SSD-17B</name>
    <dbReference type="NCBI Taxonomy" id="1033810"/>
    <lineage>
        <taxon>Bacteria</taxon>
        <taxon>Bacillati</taxon>
        <taxon>Mycoplasmatota</taxon>
        <taxon>Mollicutes</taxon>
        <taxon>Haloplasmatales</taxon>
        <taxon>Haloplasmataceae</taxon>
        <taxon>Haloplasma</taxon>
    </lineage>
</organism>
<accession>U2E6N6</accession>
<dbReference type="Gene3D" id="6.10.250.1120">
    <property type="match status" value="1"/>
</dbReference>
<dbReference type="InParanoid" id="U2E6N6"/>
<dbReference type="Pfam" id="PF00293">
    <property type="entry name" value="NUDIX"/>
    <property type="match status" value="1"/>
</dbReference>
<dbReference type="PROSITE" id="PS51462">
    <property type="entry name" value="NUDIX"/>
    <property type="match status" value="1"/>
</dbReference>
<dbReference type="GO" id="GO:0047631">
    <property type="term" value="F:ADP-ribose diphosphatase activity"/>
    <property type="evidence" value="ECO:0007669"/>
    <property type="project" value="UniProtKB-EC"/>
</dbReference>
<keyword evidence="5" id="KW-1185">Reference proteome</keyword>
<comment type="cofactor">
    <cofactor evidence="1">
        <name>Mg(2+)</name>
        <dbReference type="ChEBI" id="CHEBI:18420"/>
    </cofactor>
</comment>
<dbReference type="InterPro" id="IPR000086">
    <property type="entry name" value="NUDIX_hydrolase_dom"/>
</dbReference>
<dbReference type="InterPro" id="IPR059176">
    <property type="entry name" value="UDP-X_N"/>
</dbReference>
<dbReference type="EMBL" id="AFNU02000025">
    <property type="protein sequence ID" value="ERJ10888.1"/>
    <property type="molecule type" value="Genomic_DNA"/>
</dbReference>
<evidence type="ECO:0000259" key="3">
    <source>
        <dbReference type="PROSITE" id="PS51462"/>
    </source>
</evidence>
<dbReference type="PANTHER" id="PTHR43046">
    <property type="entry name" value="GDP-MANNOSE MANNOSYL HYDROLASE"/>
    <property type="match status" value="1"/>
</dbReference>
<reference evidence="4 5" key="1">
    <citation type="journal article" date="2011" name="J. Bacteriol.">
        <title>Genome sequence of Haloplasma contractile, an unusual contractile bacterium from a deep-sea anoxic brine lake.</title>
        <authorList>
            <person name="Antunes A."/>
            <person name="Alam I."/>
            <person name="El Dorry H."/>
            <person name="Siam R."/>
            <person name="Robertson A."/>
            <person name="Bajic V.B."/>
            <person name="Stingl U."/>
        </authorList>
    </citation>
    <scope>NUCLEOTIDE SEQUENCE [LARGE SCALE GENOMIC DNA]</scope>
    <source>
        <strain evidence="4 5">SSD-17B</strain>
    </source>
</reference>
<evidence type="ECO:0000256" key="1">
    <source>
        <dbReference type="ARBA" id="ARBA00001946"/>
    </source>
</evidence>
<dbReference type="Proteomes" id="UP000005707">
    <property type="component" value="Unassembled WGS sequence"/>
</dbReference>
<dbReference type="InterPro" id="IPR015797">
    <property type="entry name" value="NUDIX_hydrolase-like_dom_sf"/>
</dbReference>
<evidence type="ECO:0000313" key="5">
    <source>
        <dbReference type="Proteomes" id="UP000005707"/>
    </source>
</evidence>